<reference evidence="3" key="3">
    <citation type="journal article" date="2010" name="Genome Res.">
        <title>Population genomic sequencing of Coccidioides fungi reveals recent hybridization and transposon control.</title>
        <authorList>
            <person name="Neafsey D.E."/>
            <person name="Barker B.M."/>
            <person name="Sharpton T.J."/>
            <person name="Stajich J.E."/>
            <person name="Park D.J."/>
            <person name="Whiston E."/>
            <person name="Hung C.-Y."/>
            <person name="McMahan C."/>
            <person name="White J."/>
            <person name="Sykes S."/>
            <person name="Heiman D."/>
            <person name="Young S."/>
            <person name="Zeng Q."/>
            <person name="Abouelleil A."/>
            <person name="Aftuck L."/>
            <person name="Bessette D."/>
            <person name="Brown A."/>
            <person name="FitzGerald M."/>
            <person name="Lui A."/>
            <person name="Macdonald J.P."/>
            <person name="Priest M."/>
            <person name="Orbach M.J."/>
            <person name="Galgiani J.N."/>
            <person name="Kirkland T.N."/>
            <person name="Cole G.T."/>
            <person name="Birren B.W."/>
            <person name="Henn M.R."/>
            <person name="Taylor J.W."/>
            <person name="Rounsley S.D."/>
        </authorList>
    </citation>
    <scope>NUCLEOTIDE SEQUENCE [LARGE SCALE GENOMIC DNA]</scope>
    <source>
        <strain evidence="3">RMSCC 3488</strain>
    </source>
</reference>
<evidence type="ECO:0000256" key="1">
    <source>
        <dbReference type="SAM" id="MobiDB-lite"/>
    </source>
</evidence>
<organism evidence="2 3">
    <name type="scientific">Coccidioides posadasii RMSCC 3488</name>
    <dbReference type="NCBI Taxonomy" id="454284"/>
    <lineage>
        <taxon>Eukaryota</taxon>
        <taxon>Fungi</taxon>
        <taxon>Dikarya</taxon>
        <taxon>Ascomycota</taxon>
        <taxon>Pezizomycotina</taxon>
        <taxon>Eurotiomycetes</taxon>
        <taxon>Eurotiomycetidae</taxon>
        <taxon>Onygenales</taxon>
        <taxon>Onygenaceae</taxon>
        <taxon>Coccidioides</taxon>
    </lineage>
</organism>
<reference evidence="3" key="2">
    <citation type="journal article" date="2009" name="Genome Res.">
        <title>Comparative genomic analyses of the human fungal pathogens Coccidioides and their relatives.</title>
        <authorList>
            <person name="Sharpton T.J."/>
            <person name="Stajich J.E."/>
            <person name="Rounsley S.D."/>
            <person name="Gardner M.J."/>
            <person name="Wortman J.R."/>
            <person name="Jordar V.S."/>
            <person name="Maiti R."/>
            <person name="Kodira C.D."/>
            <person name="Neafsey D.E."/>
            <person name="Zeng Q."/>
            <person name="Hung C.-Y."/>
            <person name="McMahan C."/>
            <person name="Muszewska A."/>
            <person name="Grynberg M."/>
            <person name="Mandel M.A."/>
            <person name="Kellner E.M."/>
            <person name="Barker B.M."/>
            <person name="Galgiani J.N."/>
            <person name="Orbach M.J."/>
            <person name="Kirkland T.N."/>
            <person name="Cole G.T."/>
            <person name="Henn M.R."/>
            <person name="Birren B.W."/>
            <person name="Taylor J.W."/>
        </authorList>
    </citation>
    <scope>NUCLEOTIDE SEQUENCE [LARGE SCALE GENOMIC DNA]</scope>
    <source>
        <strain evidence="3">RMSCC 3488</strain>
    </source>
</reference>
<dbReference type="VEuPathDB" id="FungiDB:CPAG_07302"/>
<sequence length="72" mass="8212">MPTLNARENAVQHERGGYWTYKGPDTTENDATGSDKRSQQRPRNPGGRTRRRLDMYAVGPDLVWTVAEGHWV</sequence>
<proteinExistence type="predicted"/>
<dbReference type="AlphaFoldDB" id="A0A0J6FNI6"/>
<feature type="region of interest" description="Disordered" evidence="1">
    <location>
        <begin position="1"/>
        <end position="53"/>
    </location>
</feature>
<dbReference type="EMBL" id="DS268112">
    <property type="protein sequence ID" value="KMM70995.1"/>
    <property type="molecule type" value="Genomic_DNA"/>
</dbReference>
<name>A0A0J6FNI6_COCPO</name>
<evidence type="ECO:0000313" key="2">
    <source>
        <dbReference type="EMBL" id="KMM70995.1"/>
    </source>
</evidence>
<accession>A0A0J6FNI6</accession>
<gene>
    <name evidence="2" type="ORF">CPAG_07302</name>
</gene>
<evidence type="ECO:0000313" key="3">
    <source>
        <dbReference type="Proteomes" id="UP000054567"/>
    </source>
</evidence>
<protein>
    <submittedName>
        <fullName evidence="2">Uncharacterized protein</fullName>
    </submittedName>
</protein>
<dbReference type="Proteomes" id="UP000054567">
    <property type="component" value="Unassembled WGS sequence"/>
</dbReference>
<reference evidence="2 3" key="1">
    <citation type="submission" date="2007-06" db="EMBL/GenBank/DDBJ databases">
        <title>The Genome Sequence of Coccidioides posadasii RMSCC_3488.</title>
        <authorList>
            <consortium name="Coccidioides Genome Resources Consortium"/>
            <consortium name="The Broad Institute Genome Sequencing Platform"/>
            <person name="Henn M.R."/>
            <person name="Sykes S."/>
            <person name="Young S."/>
            <person name="Jaffe D."/>
            <person name="Berlin A."/>
            <person name="Alvarez P."/>
            <person name="Butler J."/>
            <person name="Gnerre S."/>
            <person name="Grabherr M."/>
            <person name="Mauceli E."/>
            <person name="Brockman W."/>
            <person name="Kodira C."/>
            <person name="Alvarado L."/>
            <person name="Zeng Q."/>
            <person name="Crawford M."/>
            <person name="Antoine C."/>
            <person name="Devon K."/>
            <person name="Galgiani J."/>
            <person name="Orsborn K."/>
            <person name="Lewis M.L."/>
            <person name="Nusbaum C."/>
            <person name="Galagan J."/>
            <person name="Birren B."/>
        </authorList>
    </citation>
    <scope>NUCLEOTIDE SEQUENCE [LARGE SCALE GENOMIC DNA]</scope>
    <source>
        <strain evidence="2 3">RMSCC 3488</strain>
    </source>
</reference>